<evidence type="ECO:0000313" key="5">
    <source>
        <dbReference type="Proteomes" id="UP001648503"/>
    </source>
</evidence>
<feature type="region of interest" description="Disordered" evidence="1">
    <location>
        <begin position="309"/>
        <end position="384"/>
    </location>
</feature>
<comment type="caution">
    <text evidence="3">The sequence shown here is derived from an EMBL/GenBank/DDBJ whole genome shotgun (WGS) entry which is preliminary data.</text>
</comment>
<gene>
    <name evidence="4" type="ORF">BASA50_009192</name>
    <name evidence="3" type="ORF">BASA50_010128</name>
</gene>
<dbReference type="Proteomes" id="UP001648503">
    <property type="component" value="Unassembled WGS sequence"/>
</dbReference>
<feature type="region of interest" description="Disordered" evidence="1">
    <location>
        <begin position="48"/>
        <end position="68"/>
    </location>
</feature>
<feature type="signal peptide" evidence="2">
    <location>
        <begin position="1"/>
        <end position="18"/>
    </location>
</feature>
<keyword evidence="5" id="KW-1185">Reference proteome</keyword>
<feature type="chain" id="PRO_5045031062" evidence="2">
    <location>
        <begin position="19"/>
        <end position="384"/>
    </location>
</feature>
<dbReference type="EMBL" id="JAFCIX010000466">
    <property type="protein sequence ID" value="KAH6589382.1"/>
    <property type="molecule type" value="Genomic_DNA"/>
</dbReference>
<protein>
    <submittedName>
        <fullName evidence="3">Uncharacterized protein</fullName>
    </submittedName>
</protein>
<evidence type="ECO:0000256" key="1">
    <source>
        <dbReference type="SAM" id="MobiDB-lite"/>
    </source>
</evidence>
<evidence type="ECO:0000313" key="3">
    <source>
        <dbReference type="EMBL" id="KAH6589382.1"/>
    </source>
</evidence>
<keyword evidence="2" id="KW-0732">Signal</keyword>
<reference evidence="3 5" key="1">
    <citation type="submission" date="2021-02" db="EMBL/GenBank/DDBJ databases">
        <title>Variation within the Batrachochytrium salamandrivorans European outbreak.</title>
        <authorList>
            <person name="Kelly M."/>
            <person name="Pasmans F."/>
            <person name="Shea T.P."/>
            <person name="Munoz J.F."/>
            <person name="Carranza S."/>
            <person name="Cuomo C.A."/>
            <person name="Martel A."/>
        </authorList>
    </citation>
    <scope>NUCLEOTIDE SEQUENCE [LARGE SCALE GENOMIC DNA]</scope>
    <source>
        <strain evidence="3 5">AMFP18/2</strain>
    </source>
</reference>
<dbReference type="EMBL" id="JAFCIX010000424">
    <property type="protein sequence ID" value="KAH6590730.1"/>
    <property type="molecule type" value="Genomic_DNA"/>
</dbReference>
<accession>A0ABQ8EZK1</accession>
<proteinExistence type="predicted"/>
<name>A0ABQ8EZK1_9FUNG</name>
<evidence type="ECO:0000256" key="2">
    <source>
        <dbReference type="SAM" id="SignalP"/>
    </source>
</evidence>
<evidence type="ECO:0000313" key="4">
    <source>
        <dbReference type="EMBL" id="KAH6590730.1"/>
    </source>
</evidence>
<organism evidence="3 5">
    <name type="scientific">Batrachochytrium salamandrivorans</name>
    <dbReference type="NCBI Taxonomy" id="1357716"/>
    <lineage>
        <taxon>Eukaryota</taxon>
        <taxon>Fungi</taxon>
        <taxon>Fungi incertae sedis</taxon>
        <taxon>Chytridiomycota</taxon>
        <taxon>Chytridiomycota incertae sedis</taxon>
        <taxon>Chytridiomycetes</taxon>
        <taxon>Rhizophydiales</taxon>
        <taxon>Rhizophydiales incertae sedis</taxon>
        <taxon>Batrachochytrium</taxon>
    </lineage>
</organism>
<sequence length="384" mass="42551">MRVGTGVILSVLSPSALAAVIPNYDSHGLLLARRAVNPDPMNLLWKRNNGEQTGTGTGIGESNPNSSGDNIALSKMGRLREFAKELRMRFMKNRDPRKHKYILEKDKKSLQNAAKKLAEVTEGENKDDFISRIDVLLRIELDSTRMTLENYENKTKIPFFLYIPKTSTQKSLTKAMVKIQNNGKKHTKKHLGAITHAINNIAKHPRNVIEELEKITESASHMCKMLKDLYNGDYTALVSKVNPTDNKKHIKKAKAYVSDMEDDWDSALEVVKIIKKMIINGGVTFKVRAPSKFANFKSGVQKRLGIKNKSSTGGVLSSEESDHQISGQDTSDEKSSDENTSNQEEPKQGPSDGDTSGQGPSNQAGARPIPAPRKSKLIGQETRV</sequence>
<feature type="compositionally biased region" description="Polar residues" evidence="1">
    <location>
        <begin position="353"/>
        <end position="364"/>
    </location>
</feature>